<protein>
    <submittedName>
        <fullName evidence="3">Uncharacterized protein</fullName>
    </submittedName>
</protein>
<dbReference type="AlphaFoldDB" id="B1WQI2"/>
<feature type="transmembrane region" description="Helical" evidence="2">
    <location>
        <begin position="85"/>
        <end position="103"/>
    </location>
</feature>
<keyword evidence="2" id="KW-1133">Transmembrane helix</keyword>
<sequence>MNHGESNPKIERSPVIPSQPNEEYSDYSKGSKTDETTKIITVKKTSLTKDNVSVWTTDKMSLQENSWKIMNPPSTQKSSESSYPVFFWEVLMTVALLVMALWMQGLPTRQVQPNTDTNTLPSFEITEPQFRF</sequence>
<name>B1WQI2_CROS5</name>
<feature type="region of interest" description="Disordered" evidence="1">
    <location>
        <begin position="1"/>
        <end position="32"/>
    </location>
</feature>
<evidence type="ECO:0000313" key="3">
    <source>
        <dbReference type="EMBL" id="ACB51693.1"/>
    </source>
</evidence>
<keyword evidence="4" id="KW-1185">Reference proteome</keyword>
<proteinExistence type="predicted"/>
<dbReference type="EMBL" id="CP000806">
    <property type="protein sequence ID" value="ACB51693.1"/>
    <property type="molecule type" value="Genomic_DNA"/>
</dbReference>
<evidence type="ECO:0000256" key="1">
    <source>
        <dbReference type="SAM" id="MobiDB-lite"/>
    </source>
</evidence>
<keyword evidence="2" id="KW-0812">Transmembrane</keyword>
<dbReference type="Proteomes" id="UP000001203">
    <property type="component" value="Chromosome circular"/>
</dbReference>
<evidence type="ECO:0000256" key="2">
    <source>
        <dbReference type="SAM" id="Phobius"/>
    </source>
</evidence>
<dbReference type="OrthoDB" id="582743at2"/>
<reference evidence="3 4" key="1">
    <citation type="journal article" date="2008" name="Proc. Natl. Acad. Sci. U.S.A.">
        <title>The genome of Cyanothece 51142, a unicellular diazotrophic cyanobacterium important in the marine nitrogen cycle.</title>
        <authorList>
            <person name="Welsh E.A."/>
            <person name="Liberton M."/>
            <person name="Stoeckel J."/>
            <person name="Loh T."/>
            <person name="Elvitigala T."/>
            <person name="Wang C."/>
            <person name="Wollam A."/>
            <person name="Fulton R.S."/>
            <person name="Clifton S.W."/>
            <person name="Jacobs J.M."/>
            <person name="Aurora R."/>
            <person name="Ghosh B.K."/>
            <person name="Sherman L.A."/>
            <person name="Smith R.D."/>
            <person name="Wilson R.K."/>
            <person name="Pakrasi H.B."/>
        </authorList>
    </citation>
    <scope>NUCLEOTIDE SEQUENCE [LARGE SCALE GENOMIC DNA]</scope>
    <source>
        <strain evidence="4">ATCC 51142 / BH68</strain>
    </source>
</reference>
<evidence type="ECO:0000313" key="4">
    <source>
        <dbReference type="Proteomes" id="UP000001203"/>
    </source>
</evidence>
<feature type="compositionally biased region" description="Basic and acidic residues" evidence="1">
    <location>
        <begin position="1"/>
        <end position="12"/>
    </location>
</feature>
<dbReference type="STRING" id="43989.cce_2343"/>
<dbReference type="eggNOG" id="ENOG5032H3F">
    <property type="taxonomic scope" value="Bacteria"/>
</dbReference>
<organism evidence="3 4">
    <name type="scientific">Crocosphaera subtropica (strain ATCC 51142 / BH68)</name>
    <name type="common">Cyanothece sp. (strain ATCC 51142)</name>
    <dbReference type="NCBI Taxonomy" id="43989"/>
    <lineage>
        <taxon>Bacteria</taxon>
        <taxon>Bacillati</taxon>
        <taxon>Cyanobacteriota</taxon>
        <taxon>Cyanophyceae</taxon>
        <taxon>Oscillatoriophycideae</taxon>
        <taxon>Chroococcales</taxon>
        <taxon>Aphanothecaceae</taxon>
        <taxon>Crocosphaera</taxon>
        <taxon>Crocosphaera subtropica</taxon>
    </lineage>
</organism>
<dbReference type="RefSeq" id="WP_009544960.1">
    <property type="nucleotide sequence ID" value="NC_010546.1"/>
</dbReference>
<dbReference type="KEGG" id="cyt:cce_2343"/>
<dbReference type="HOGENOM" id="CLU_1913565_0_0_3"/>
<gene>
    <name evidence="3" type="ordered locus">cce_2343</name>
</gene>
<keyword evidence="2" id="KW-0472">Membrane</keyword>
<accession>B1WQI2</accession>